<dbReference type="RefSeq" id="WP_161703550.1">
    <property type="nucleotide sequence ID" value="NZ_JAAAMU010000019.1"/>
</dbReference>
<proteinExistence type="predicted"/>
<keyword evidence="1" id="KW-0732">Signal</keyword>
<accession>A0A7X4YTV9</accession>
<name>A0A7X4YTV9_9BACL</name>
<sequence>MKRIYLILGGLMLCLLLSACGTEDQTSIFSTSSTTDDASSSVDVARVPWDYRIMQGKVGDLVGSDMTILPDNVMLPNDNNFATGDAVWTLQYMDAEITTDEQKRNQLQLSAWGTLKSYKDEASAKKDIAELKETIQTELDLVGVYKTENQGKFREFAVVAMPSGNVIKQPISEEKYASLKDQKKVKANIEQIHDFGDYDTVYAKFRGWAQ</sequence>
<dbReference type="PROSITE" id="PS51257">
    <property type="entry name" value="PROKAR_LIPOPROTEIN"/>
    <property type="match status" value="1"/>
</dbReference>
<comment type="caution">
    <text evidence="2">The sequence shown here is derived from an EMBL/GenBank/DDBJ whole genome shotgun (WGS) entry which is preliminary data.</text>
</comment>
<dbReference type="EMBL" id="JAAAMU010000019">
    <property type="protein sequence ID" value="NBC72500.1"/>
    <property type="molecule type" value="Genomic_DNA"/>
</dbReference>
<gene>
    <name evidence="2" type="ORF">GT003_26175</name>
</gene>
<protein>
    <submittedName>
        <fullName evidence="2">Signal peptide protein</fullName>
    </submittedName>
</protein>
<feature type="chain" id="PRO_5039257675" evidence="1">
    <location>
        <begin position="22"/>
        <end position="210"/>
    </location>
</feature>
<dbReference type="Proteomes" id="UP000558113">
    <property type="component" value="Unassembled WGS sequence"/>
</dbReference>
<evidence type="ECO:0000256" key="1">
    <source>
        <dbReference type="SAM" id="SignalP"/>
    </source>
</evidence>
<evidence type="ECO:0000313" key="3">
    <source>
        <dbReference type="Proteomes" id="UP000558113"/>
    </source>
</evidence>
<reference evidence="2 3" key="1">
    <citation type="submission" date="2020-01" db="EMBL/GenBank/DDBJ databases">
        <title>Paenibacillus soybeanensis sp. nov. isolated from the nodules of soybean (Glycine max(L.) Merr).</title>
        <authorList>
            <person name="Wang H."/>
        </authorList>
    </citation>
    <scope>NUCLEOTIDE SEQUENCE [LARGE SCALE GENOMIC DNA]</scope>
    <source>
        <strain evidence="2 3">DSM 23054</strain>
    </source>
</reference>
<organism evidence="2 3">
    <name type="scientific">Paenibacillus sacheonensis</name>
    <dbReference type="NCBI Taxonomy" id="742054"/>
    <lineage>
        <taxon>Bacteria</taxon>
        <taxon>Bacillati</taxon>
        <taxon>Bacillota</taxon>
        <taxon>Bacilli</taxon>
        <taxon>Bacillales</taxon>
        <taxon>Paenibacillaceae</taxon>
        <taxon>Paenibacillus</taxon>
    </lineage>
</organism>
<evidence type="ECO:0000313" key="2">
    <source>
        <dbReference type="EMBL" id="NBC72500.1"/>
    </source>
</evidence>
<keyword evidence="3" id="KW-1185">Reference proteome</keyword>
<dbReference type="AlphaFoldDB" id="A0A7X4YTV9"/>
<feature type="signal peptide" evidence="1">
    <location>
        <begin position="1"/>
        <end position="21"/>
    </location>
</feature>
<dbReference type="OrthoDB" id="2657395at2"/>